<sequence>MLTYSIATLHPYAIVSIFIMKIAGYMCTEEDTPTINYSQHLLKKKWLKLTMLC</sequence>
<dbReference type="EMBL" id="GBRH01272042">
    <property type="protein sequence ID" value="JAD25853.1"/>
    <property type="molecule type" value="Transcribed_RNA"/>
</dbReference>
<organism evidence="1">
    <name type="scientific">Arundo donax</name>
    <name type="common">Giant reed</name>
    <name type="synonym">Donax arundinaceus</name>
    <dbReference type="NCBI Taxonomy" id="35708"/>
    <lineage>
        <taxon>Eukaryota</taxon>
        <taxon>Viridiplantae</taxon>
        <taxon>Streptophyta</taxon>
        <taxon>Embryophyta</taxon>
        <taxon>Tracheophyta</taxon>
        <taxon>Spermatophyta</taxon>
        <taxon>Magnoliopsida</taxon>
        <taxon>Liliopsida</taxon>
        <taxon>Poales</taxon>
        <taxon>Poaceae</taxon>
        <taxon>PACMAD clade</taxon>
        <taxon>Arundinoideae</taxon>
        <taxon>Arundineae</taxon>
        <taxon>Arundo</taxon>
    </lineage>
</organism>
<accession>A0A0A8YJW1</accession>
<dbReference type="AlphaFoldDB" id="A0A0A8YJW1"/>
<evidence type="ECO:0000313" key="1">
    <source>
        <dbReference type="EMBL" id="JAD25853.1"/>
    </source>
</evidence>
<reference evidence="1" key="1">
    <citation type="submission" date="2014-09" db="EMBL/GenBank/DDBJ databases">
        <authorList>
            <person name="Magalhaes I.L.F."/>
            <person name="Oliveira U."/>
            <person name="Santos F.R."/>
            <person name="Vidigal T.H.D.A."/>
            <person name="Brescovit A.D."/>
            <person name="Santos A.J."/>
        </authorList>
    </citation>
    <scope>NUCLEOTIDE SEQUENCE</scope>
    <source>
        <tissue evidence="1">Shoot tissue taken approximately 20 cm above the soil surface</tissue>
    </source>
</reference>
<proteinExistence type="predicted"/>
<reference evidence="1" key="2">
    <citation type="journal article" date="2015" name="Data Brief">
        <title>Shoot transcriptome of the giant reed, Arundo donax.</title>
        <authorList>
            <person name="Barrero R.A."/>
            <person name="Guerrero F.D."/>
            <person name="Moolhuijzen P."/>
            <person name="Goolsby J.A."/>
            <person name="Tidwell J."/>
            <person name="Bellgard S.E."/>
            <person name="Bellgard M.I."/>
        </authorList>
    </citation>
    <scope>NUCLEOTIDE SEQUENCE</scope>
    <source>
        <tissue evidence="1">Shoot tissue taken approximately 20 cm above the soil surface</tissue>
    </source>
</reference>
<name>A0A0A8YJW1_ARUDO</name>
<protein>
    <submittedName>
        <fullName evidence="1">Uncharacterized protein</fullName>
    </submittedName>
</protein>